<feature type="compositionally biased region" description="Acidic residues" evidence="2">
    <location>
        <begin position="13"/>
        <end position="26"/>
    </location>
</feature>
<dbReference type="OMA" id="CWKRQGN"/>
<dbReference type="STRING" id="983966.A0A1E4S5B9"/>
<proteinExistence type="predicted"/>
<reference evidence="4 5" key="1">
    <citation type="journal article" date="2016" name="Proc. Natl. Acad. Sci. U.S.A.">
        <title>Comparative genomics of biotechnologically important yeasts.</title>
        <authorList>
            <person name="Riley R."/>
            <person name="Haridas S."/>
            <person name="Wolfe K.H."/>
            <person name="Lopes M.R."/>
            <person name="Hittinger C.T."/>
            <person name="Goeker M."/>
            <person name="Salamov A.A."/>
            <person name="Wisecaver J.H."/>
            <person name="Long T.M."/>
            <person name="Calvey C.H."/>
            <person name="Aerts A.L."/>
            <person name="Barry K.W."/>
            <person name="Choi C."/>
            <person name="Clum A."/>
            <person name="Coughlan A.Y."/>
            <person name="Deshpande S."/>
            <person name="Douglass A.P."/>
            <person name="Hanson S.J."/>
            <person name="Klenk H.-P."/>
            <person name="LaButti K.M."/>
            <person name="Lapidus A."/>
            <person name="Lindquist E.A."/>
            <person name="Lipzen A.M."/>
            <person name="Meier-Kolthoff J.P."/>
            <person name="Ohm R.A."/>
            <person name="Otillar R.P."/>
            <person name="Pangilinan J.L."/>
            <person name="Peng Y."/>
            <person name="Rokas A."/>
            <person name="Rosa C.A."/>
            <person name="Scheuner C."/>
            <person name="Sibirny A.A."/>
            <person name="Slot J.C."/>
            <person name="Stielow J.B."/>
            <person name="Sun H."/>
            <person name="Kurtzman C.P."/>
            <person name="Blackwell M."/>
            <person name="Grigoriev I.V."/>
            <person name="Jeffries T.W."/>
        </authorList>
    </citation>
    <scope>NUCLEOTIDE SEQUENCE [LARGE SCALE GENOMIC DNA]</scope>
    <source>
        <strain evidence="5">ATCC 18201 / CBS 1600 / BCRC 20928 / JCM 3617 / NBRC 0987 / NRRL Y-1542</strain>
    </source>
</reference>
<evidence type="ECO:0000313" key="5">
    <source>
        <dbReference type="Proteomes" id="UP000094389"/>
    </source>
</evidence>
<dbReference type="AlphaFoldDB" id="A0A1E4S5B9"/>
<dbReference type="OrthoDB" id="5586401at2759"/>
<dbReference type="InterPro" id="IPR039870">
    <property type="entry name" value="Coa4-like"/>
</dbReference>
<accession>A0A1E4S5B9</accession>
<dbReference type="EMBL" id="KV453927">
    <property type="protein sequence ID" value="ODV74685.1"/>
    <property type="molecule type" value="Genomic_DNA"/>
</dbReference>
<dbReference type="GO" id="GO:0033617">
    <property type="term" value="P:mitochondrial respiratory chain complex IV assembly"/>
    <property type="evidence" value="ECO:0007669"/>
    <property type="project" value="InterPro"/>
</dbReference>
<dbReference type="PROSITE" id="PS51808">
    <property type="entry name" value="CHCH"/>
    <property type="match status" value="1"/>
</dbReference>
<dbReference type="RefSeq" id="XP_020071724.1">
    <property type="nucleotide sequence ID" value="XM_020216249.1"/>
</dbReference>
<evidence type="ECO:0000259" key="3">
    <source>
        <dbReference type="Pfam" id="PF06747"/>
    </source>
</evidence>
<name>A0A1E4S5B9_CYBJN</name>
<organism evidence="4 5">
    <name type="scientific">Cyberlindnera jadinii (strain ATCC 18201 / CBS 1600 / BCRC 20928 / JCM 3617 / NBRC 0987 / NRRL Y-1542)</name>
    <name type="common">Torula yeast</name>
    <name type="synonym">Candida utilis</name>
    <dbReference type="NCBI Taxonomy" id="983966"/>
    <lineage>
        <taxon>Eukaryota</taxon>
        <taxon>Fungi</taxon>
        <taxon>Dikarya</taxon>
        <taxon>Ascomycota</taxon>
        <taxon>Saccharomycotina</taxon>
        <taxon>Saccharomycetes</taxon>
        <taxon>Phaffomycetales</taxon>
        <taxon>Phaffomycetaceae</taxon>
        <taxon>Cyberlindnera</taxon>
    </lineage>
</organism>
<keyword evidence="1" id="KW-1015">Disulfide bond</keyword>
<dbReference type="GeneID" id="30990645"/>
<protein>
    <recommendedName>
        <fullName evidence="3">CHCH domain-containing protein</fullName>
    </recommendedName>
</protein>
<dbReference type="GO" id="GO:0005758">
    <property type="term" value="C:mitochondrial intermembrane space"/>
    <property type="evidence" value="ECO:0007669"/>
    <property type="project" value="InterPro"/>
</dbReference>
<feature type="compositionally biased region" description="Basic and acidic residues" evidence="2">
    <location>
        <begin position="1"/>
        <end position="10"/>
    </location>
</feature>
<evidence type="ECO:0000313" key="4">
    <source>
        <dbReference type="EMBL" id="ODV74685.1"/>
    </source>
</evidence>
<feature type="region of interest" description="Disordered" evidence="2">
    <location>
        <begin position="1"/>
        <end position="29"/>
    </location>
</feature>
<dbReference type="Pfam" id="PF06747">
    <property type="entry name" value="CHCH"/>
    <property type="match status" value="1"/>
</dbReference>
<gene>
    <name evidence="4" type="ORF">CYBJADRAFT_171698</name>
</gene>
<evidence type="ECO:0000256" key="2">
    <source>
        <dbReference type="SAM" id="MobiDB-lite"/>
    </source>
</evidence>
<dbReference type="PANTHER" id="PTHR13639">
    <property type="entry name" value="CYTOCHROME C OXIDASE ASSEMBLY FACTOR 4 HOMOLOG, MITOCHONDRIAL"/>
    <property type="match status" value="1"/>
</dbReference>
<dbReference type="InterPro" id="IPR010625">
    <property type="entry name" value="CHCH"/>
</dbReference>
<keyword evidence="5" id="KW-1185">Reference proteome</keyword>
<dbReference type="PANTHER" id="PTHR13639:SF2">
    <property type="entry name" value="CYTOCHROME C OXIDASE ASSEMBLY FACTOR 4 HOMOLOG, MITOCHONDRIAL"/>
    <property type="match status" value="1"/>
</dbReference>
<dbReference type="Proteomes" id="UP000094389">
    <property type="component" value="Unassembled WGS sequence"/>
</dbReference>
<feature type="domain" description="CHCH" evidence="3">
    <location>
        <begin position="36"/>
        <end position="68"/>
    </location>
</feature>
<sequence length="85" mass="9973">MVNESTREQTPDTVEEEEVDDDEPDEWDKRINNTGCAAENLKLTLCHADTGDWRKCTKEMEEFKKCWELNKNNVRTSTVDSDEKF</sequence>
<evidence type="ECO:0000256" key="1">
    <source>
        <dbReference type="ARBA" id="ARBA00023157"/>
    </source>
</evidence>